<dbReference type="InterPro" id="IPR027417">
    <property type="entry name" value="P-loop_NTPase"/>
</dbReference>
<dbReference type="Pfam" id="PF00005">
    <property type="entry name" value="ABC_tran"/>
    <property type="match status" value="1"/>
</dbReference>
<dbReference type="SUPFAM" id="SSF52540">
    <property type="entry name" value="P-loop containing nucleoside triphosphate hydrolases"/>
    <property type="match status" value="1"/>
</dbReference>
<feature type="domain" description="ABC transporter" evidence="6">
    <location>
        <begin position="5"/>
        <end position="238"/>
    </location>
</feature>
<dbReference type="PANTHER" id="PTHR43820:SF4">
    <property type="entry name" value="HIGH-AFFINITY BRANCHED-CHAIN AMINO ACID TRANSPORT ATP-BINDING PROTEIN LIVF"/>
    <property type="match status" value="1"/>
</dbReference>
<dbReference type="PROSITE" id="PS50893">
    <property type="entry name" value="ABC_TRANSPORTER_2"/>
    <property type="match status" value="1"/>
</dbReference>
<comment type="caution">
    <text evidence="7">The sequence shown here is derived from an EMBL/GenBank/DDBJ whole genome shotgun (WGS) entry which is preliminary data.</text>
</comment>
<keyword evidence="3" id="KW-0547">Nucleotide-binding</keyword>
<evidence type="ECO:0000256" key="1">
    <source>
        <dbReference type="ARBA" id="ARBA00005417"/>
    </source>
</evidence>
<protein>
    <submittedName>
        <fullName evidence="7">ABC transporter ATP-binding protein</fullName>
    </submittedName>
</protein>
<keyword evidence="8" id="KW-1185">Reference proteome</keyword>
<gene>
    <name evidence="7" type="ORF">GCM10023175_41440</name>
</gene>
<proteinExistence type="inferred from homology"/>
<evidence type="ECO:0000256" key="4">
    <source>
        <dbReference type="ARBA" id="ARBA00022840"/>
    </source>
</evidence>
<dbReference type="EMBL" id="BAABGT010000061">
    <property type="protein sequence ID" value="GAA4550766.1"/>
    <property type="molecule type" value="Genomic_DNA"/>
</dbReference>
<sequence length="245" mass="25221">MTAVLEVSGLVVGYGAVTAVQGVDLVLEAGTVAVVIGANGAGKSSLINAVSGLVPARSGSVRFRGEEILGRPAHTIAAQGVVQVPEGRRIFAPLTVEENLALGAYTTRSAKRRREILDSVYTTFPVLAERRSSVAGLLSGGQQQMVALGRALMADPTVLLLDEPSMGLAPVMVDVVIDAIEEMARAGELSILLVEQNAAAALSVASHAYVVENGLVVLSGPVAEIRDDPAVARAFLGLDTEATNG</sequence>
<name>A0ABP8RWL0_9PSEU</name>
<organism evidence="7 8">
    <name type="scientific">Pseudonocardia xishanensis</name>
    <dbReference type="NCBI Taxonomy" id="630995"/>
    <lineage>
        <taxon>Bacteria</taxon>
        <taxon>Bacillati</taxon>
        <taxon>Actinomycetota</taxon>
        <taxon>Actinomycetes</taxon>
        <taxon>Pseudonocardiales</taxon>
        <taxon>Pseudonocardiaceae</taxon>
        <taxon>Pseudonocardia</taxon>
    </lineage>
</organism>
<keyword evidence="5" id="KW-0029">Amino-acid transport</keyword>
<evidence type="ECO:0000256" key="5">
    <source>
        <dbReference type="ARBA" id="ARBA00022970"/>
    </source>
</evidence>
<comment type="similarity">
    <text evidence="1">Belongs to the ABC transporter superfamily.</text>
</comment>
<dbReference type="InterPro" id="IPR003439">
    <property type="entry name" value="ABC_transporter-like_ATP-bd"/>
</dbReference>
<dbReference type="InterPro" id="IPR017871">
    <property type="entry name" value="ABC_transporter-like_CS"/>
</dbReference>
<dbReference type="Gene3D" id="3.40.50.300">
    <property type="entry name" value="P-loop containing nucleotide triphosphate hydrolases"/>
    <property type="match status" value="1"/>
</dbReference>
<accession>A0ABP8RWL0</accession>
<dbReference type="Proteomes" id="UP001501598">
    <property type="component" value="Unassembled WGS sequence"/>
</dbReference>
<evidence type="ECO:0000256" key="3">
    <source>
        <dbReference type="ARBA" id="ARBA00022741"/>
    </source>
</evidence>
<dbReference type="InterPro" id="IPR052156">
    <property type="entry name" value="BCAA_Transport_ATP-bd_LivF"/>
</dbReference>
<dbReference type="SMART" id="SM00382">
    <property type="entry name" value="AAA"/>
    <property type="match status" value="1"/>
</dbReference>
<keyword evidence="4 7" id="KW-0067">ATP-binding</keyword>
<evidence type="ECO:0000256" key="2">
    <source>
        <dbReference type="ARBA" id="ARBA00022448"/>
    </source>
</evidence>
<dbReference type="PANTHER" id="PTHR43820">
    <property type="entry name" value="HIGH-AFFINITY BRANCHED-CHAIN AMINO ACID TRANSPORT ATP-BINDING PROTEIN LIVF"/>
    <property type="match status" value="1"/>
</dbReference>
<evidence type="ECO:0000313" key="8">
    <source>
        <dbReference type="Proteomes" id="UP001501598"/>
    </source>
</evidence>
<dbReference type="GO" id="GO:0005524">
    <property type="term" value="F:ATP binding"/>
    <property type="evidence" value="ECO:0007669"/>
    <property type="project" value="UniProtKB-KW"/>
</dbReference>
<evidence type="ECO:0000259" key="6">
    <source>
        <dbReference type="PROSITE" id="PS50893"/>
    </source>
</evidence>
<reference evidence="8" key="1">
    <citation type="journal article" date="2019" name="Int. J. Syst. Evol. Microbiol.">
        <title>The Global Catalogue of Microorganisms (GCM) 10K type strain sequencing project: providing services to taxonomists for standard genome sequencing and annotation.</title>
        <authorList>
            <consortium name="The Broad Institute Genomics Platform"/>
            <consortium name="The Broad Institute Genome Sequencing Center for Infectious Disease"/>
            <person name="Wu L."/>
            <person name="Ma J."/>
        </authorList>
    </citation>
    <scope>NUCLEOTIDE SEQUENCE [LARGE SCALE GENOMIC DNA]</scope>
    <source>
        <strain evidence="8">JCM 17906</strain>
    </source>
</reference>
<dbReference type="RefSeq" id="WP_345420979.1">
    <property type="nucleotide sequence ID" value="NZ_BAABGT010000061.1"/>
</dbReference>
<evidence type="ECO:0000313" key="7">
    <source>
        <dbReference type="EMBL" id="GAA4550766.1"/>
    </source>
</evidence>
<keyword evidence="2" id="KW-0813">Transport</keyword>
<dbReference type="InterPro" id="IPR003593">
    <property type="entry name" value="AAA+_ATPase"/>
</dbReference>
<dbReference type="CDD" id="cd03224">
    <property type="entry name" value="ABC_TM1139_LivF_branched"/>
    <property type="match status" value="1"/>
</dbReference>
<dbReference type="PROSITE" id="PS00211">
    <property type="entry name" value="ABC_TRANSPORTER_1"/>
    <property type="match status" value="1"/>
</dbReference>